<dbReference type="InterPro" id="IPR001680">
    <property type="entry name" value="WD40_rpt"/>
</dbReference>
<dbReference type="SUPFAM" id="SSF50998">
    <property type="entry name" value="Quinoprotein alcohol dehydrogenase-like"/>
    <property type="match status" value="1"/>
</dbReference>
<dbReference type="SMART" id="SM00320">
    <property type="entry name" value="WD40"/>
    <property type="match status" value="14"/>
</dbReference>
<keyword evidence="2" id="KW-0677">Repeat</keyword>
<feature type="repeat" description="WD" evidence="3">
    <location>
        <begin position="1048"/>
        <end position="1089"/>
    </location>
</feature>
<dbReference type="Pfam" id="PF23948">
    <property type="entry name" value="ARM_5"/>
    <property type="match status" value="1"/>
</dbReference>
<evidence type="ECO:0000256" key="2">
    <source>
        <dbReference type="ARBA" id="ARBA00022737"/>
    </source>
</evidence>
<feature type="repeat" description="WD" evidence="3">
    <location>
        <begin position="1174"/>
        <end position="1215"/>
    </location>
</feature>
<feature type="repeat" description="WD" evidence="3">
    <location>
        <begin position="1132"/>
        <end position="1164"/>
    </location>
</feature>
<feature type="region of interest" description="Disordered" evidence="4">
    <location>
        <begin position="663"/>
        <end position="799"/>
    </location>
</feature>
<dbReference type="PRINTS" id="PR00320">
    <property type="entry name" value="GPROTEINBRPT"/>
</dbReference>
<dbReference type="InterPro" id="IPR011047">
    <property type="entry name" value="Quinoprotein_ADH-like_sf"/>
</dbReference>
<dbReference type="InterPro" id="IPR015943">
    <property type="entry name" value="WD40/YVTN_repeat-like_dom_sf"/>
</dbReference>
<dbReference type="Gene3D" id="2.130.10.10">
    <property type="entry name" value="YVTN repeat-like/Quinoprotein amine dehydrogenase"/>
    <property type="match status" value="5"/>
</dbReference>
<dbReference type="PROSITE" id="PS50294">
    <property type="entry name" value="WD_REPEATS_REGION"/>
    <property type="match status" value="11"/>
</dbReference>
<dbReference type="PROSITE" id="PS50082">
    <property type="entry name" value="WD_REPEATS_2"/>
    <property type="match status" value="11"/>
</dbReference>
<gene>
    <name evidence="6" type="ORF">BG015_011788</name>
</gene>
<name>A0A9P5RUM3_9FUNG</name>
<comment type="caution">
    <text evidence="6">The sequence shown here is derived from an EMBL/GenBank/DDBJ whole genome shotgun (WGS) entry which is preliminary data.</text>
</comment>
<evidence type="ECO:0000313" key="6">
    <source>
        <dbReference type="EMBL" id="KAF9145765.1"/>
    </source>
</evidence>
<feature type="compositionally biased region" description="Pro residues" evidence="4">
    <location>
        <begin position="761"/>
        <end position="789"/>
    </location>
</feature>
<feature type="repeat" description="WD" evidence="3">
    <location>
        <begin position="1345"/>
        <end position="1386"/>
    </location>
</feature>
<dbReference type="InterPro" id="IPR019775">
    <property type="entry name" value="WD40_repeat_CS"/>
</dbReference>
<feature type="repeat" description="WD" evidence="3">
    <location>
        <begin position="1006"/>
        <end position="1047"/>
    </location>
</feature>
<feature type="repeat" description="WD" evidence="3">
    <location>
        <begin position="1387"/>
        <end position="1425"/>
    </location>
</feature>
<dbReference type="Gene3D" id="3.40.50.300">
    <property type="entry name" value="P-loop containing nucleotide triphosphate hydrolases"/>
    <property type="match status" value="1"/>
</dbReference>
<dbReference type="EMBL" id="JAAAUQ010000938">
    <property type="protein sequence ID" value="KAF9145765.1"/>
    <property type="molecule type" value="Genomic_DNA"/>
</dbReference>
<evidence type="ECO:0000256" key="1">
    <source>
        <dbReference type="ARBA" id="ARBA00022574"/>
    </source>
</evidence>
<dbReference type="PROSITE" id="PS00678">
    <property type="entry name" value="WD_REPEATS_1"/>
    <property type="match status" value="4"/>
</dbReference>
<keyword evidence="1 3" id="KW-0853">WD repeat</keyword>
<dbReference type="OrthoDB" id="2343029at2759"/>
<dbReference type="Pfam" id="PF00400">
    <property type="entry name" value="WD40"/>
    <property type="match status" value="8"/>
</dbReference>
<dbReference type="Gene3D" id="2.160.20.80">
    <property type="entry name" value="E3 ubiquitin-protein ligase SopA"/>
    <property type="match status" value="1"/>
</dbReference>
<proteinExistence type="predicted"/>
<protein>
    <recommendedName>
        <fullName evidence="5">Arm-like repeat domain-containing protein</fullName>
    </recommendedName>
</protein>
<dbReference type="Proteomes" id="UP000748756">
    <property type="component" value="Unassembled WGS sequence"/>
</dbReference>
<feature type="domain" description="Arm-like repeat" evidence="5">
    <location>
        <begin position="3"/>
        <end position="206"/>
    </location>
</feature>
<dbReference type="PANTHER" id="PTHR19848">
    <property type="entry name" value="WD40 REPEAT PROTEIN"/>
    <property type="match status" value="1"/>
</dbReference>
<dbReference type="InterPro" id="IPR056251">
    <property type="entry name" value="Arm_rpt_dom"/>
</dbReference>
<feature type="repeat" description="WD" evidence="3">
    <location>
        <begin position="1476"/>
        <end position="1517"/>
    </location>
</feature>
<evidence type="ECO:0000256" key="4">
    <source>
        <dbReference type="SAM" id="MobiDB-lite"/>
    </source>
</evidence>
<feature type="compositionally biased region" description="Polar residues" evidence="4">
    <location>
        <begin position="670"/>
        <end position="687"/>
    </location>
</feature>
<organism evidence="6 7">
    <name type="scientific">Linnemannia schmuckeri</name>
    <dbReference type="NCBI Taxonomy" id="64567"/>
    <lineage>
        <taxon>Eukaryota</taxon>
        <taxon>Fungi</taxon>
        <taxon>Fungi incertae sedis</taxon>
        <taxon>Mucoromycota</taxon>
        <taxon>Mortierellomycotina</taxon>
        <taxon>Mortierellomycetes</taxon>
        <taxon>Mortierellales</taxon>
        <taxon>Mortierellaceae</taxon>
        <taxon>Linnemannia</taxon>
    </lineage>
</organism>
<accession>A0A9P5RUM3</accession>
<dbReference type="Pfam" id="PF25168">
    <property type="entry name" value="Beta-prop_WDR36-Utp21_2nd"/>
    <property type="match status" value="1"/>
</dbReference>
<dbReference type="SUPFAM" id="SSF141571">
    <property type="entry name" value="Pentapeptide repeat-like"/>
    <property type="match status" value="1"/>
</dbReference>
<evidence type="ECO:0000259" key="5">
    <source>
        <dbReference type="Pfam" id="PF23948"/>
    </source>
</evidence>
<dbReference type="SUPFAM" id="SSF50978">
    <property type="entry name" value="WD40 repeat-like"/>
    <property type="match status" value="1"/>
</dbReference>
<keyword evidence="7" id="KW-1185">Reference proteome</keyword>
<feature type="compositionally biased region" description="Low complexity" evidence="4">
    <location>
        <begin position="692"/>
        <end position="704"/>
    </location>
</feature>
<reference evidence="6" key="1">
    <citation type="journal article" date="2020" name="Fungal Divers.">
        <title>Resolving the Mortierellaceae phylogeny through synthesis of multi-gene phylogenetics and phylogenomics.</title>
        <authorList>
            <person name="Vandepol N."/>
            <person name="Liber J."/>
            <person name="Desiro A."/>
            <person name="Na H."/>
            <person name="Kennedy M."/>
            <person name="Barry K."/>
            <person name="Grigoriev I.V."/>
            <person name="Miller A.N."/>
            <person name="O'Donnell K."/>
            <person name="Stajich J.E."/>
            <person name="Bonito G."/>
        </authorList>
    </citation>
    <scope>NUCLEOTIDE SEQUENCE</scope>
    <source>
        <strain evidence="6">NRRL 6426</strain>
    </source>
</reference>
<feature type="repeat" description="WD" evidence="3">
    <location>
        <begin position="1303"/>
        <end position="1344"/>
    </location>
</feature>
<sequence>MADDDPYLLYQASYAFQALQYVPDEETALQAVLRHTGTVAEGVIKVSGVVKMDLGNLFDGLKQLQKTVSETYDTVRSGFGGVRTLVQGGRGVFDSLKQGLGSGFKRPWYPALRAANNLARDGRLRDLKTLILEAPCRHEPEFQWGISQLLGEIVMDYSWTFPVRQQASMFLIYLLECGNRWTEDDSVRLWMLTILRHVRKSMGEIVVGETHSRLEDLLNATDDVLYESFPLIDTLPKSVSSPLLDRVQPTAAVERDLTNLKRKRTKDYSRTIYISPNAKANLREKDRASFPLMTKVKLFLKSEQHVFLLLGDSGAGKSMFNRHLEFELWAKYKKGDRIPLHINLPAIDRPDQGLITKQLLAHGFKDDQIQEMKLNRAFTVICDGYDESQLQGNLYGSNFFNQPDQWNVKMVISCRTAYLSQDYRWRFEPVSPDKYNAINPGLFQEAVIVPFSSDQITEYVGKFVHHKDTRALFDGREVWDVEEYMQKLRSIPNMMELVKNPFLLMLSLRSLPSVYNDFPDVSKLRATRLMLYDSFIEQWIQVSKRRIQSTLHSSTVEVQAQFEELVSEGFVEAVMSYSKSLAAHIVTKHDNIPFVQYDKRDRGTWKEDFFGLNIRVKLLRESSPMTRVGNQHRFIHRSLVEYFYSLALIDQPSLAEPYTELTDPLRPAVSDNTNNDMTASANQSNAESKVLPPARVSSPVSAPSSPKPTPPSRVSTPASAPPLARTLTPDNVPALVKNSSSDPFETRPPARDPSTVRGAPPSRPMSLPPQSLPPKRVTPPTPTLTPLPRPVRKPSLNMSKPLPKTVLVKDSSTLQFLAERVQQDEALREQFLATIERSKSDPSAAVDAANAITVLVRAGERFNGFDLSGARIPGADLSGGDFDSVQLAGADLTGATLTRAWLRHANFMGAQMKDAHFGEWPYLQMKAEVNTCAYSPNGQLLAVGFSGGAITLFKTDSWVRLRDLAGHNWTVTYLSFSPDNTQLVSASEDKLVKFWNVKTGVLEKILDDQPDTVACVVYSSDGDRVAAASHDSTVRVYDLDTFNLALQLKEHTGAVKSVTYSPSGGLMATASYDWTVRLWDPKTGVQKHVMRGHTAWVTSVSISPTNNLVASSGQDMTVRLWNGTNGMPLYILKGHTAFVKKVSFSPSGHQLASGSGDHTVRLWDGLTGTPGPVLSGHTQSVVTLSYSPNKAQIATGSWDSTVRLWDTSASALLSEQGPSVGSVENVSHLPPDDLNRTLSGGHSSSSSLNMGPAFATAIGINSSDHTFSFSSVACSSDGQLVATCSIDLVRLYNAKTGASVVDLRGHSNSVTSIAFSHDSKFLVSGSYDKTARIWNVQTGEGGHTLGGHTEAVTAVAFSPTGAHIATGSDDRMVKVWAARTGKVCYILPGHSEVIKTLIYSPNYQQIHLASGSGDNNIKLWHARDGLFDRDLRGHSNAVESVSFSSDGKKLASGSRDGTARIWDVSSSQTTHELTGATGHRNAVTAIAFSPNDLRVATGSWDKTVKIWDVQTGECLVTVKEFVGEVNSIAWKPLFPEDNGSMYFVTGCADKSVRMWKLVEPEDGTYKVQLHWRSAFDGLMVSLANVQGVVGLSRNNENLLAQRGTIGEPRWY</sequence>
<feature type="repeat" description="WD" evidence="3">
    <location>
        <begin position="1431"/>
        <end position="1472"/>
    </location>
</feature>
<evidence type="ECO:0000256" key="3">
    <source>
        <dbReference type="PROSITE-ProRule" id="PRU00221"/>
    </source>
</evidence>
<dbReference type="InterPro" id="IPR036322">
    <property type="entry name" value="WD40_repeat_dom_sf"/>
</dbReference>
<feature type="repeat" description="WD" evidence="3">
    <location>
        <begin position="1090"/>
        <end position="1122"/>
    </location>
</feature>
<dbReference type="InterPro" id="IPR020472">
    <property type="entry name" value="WD40_PAC1"/>
</dbReference>
<feature type="repeat" description="WD" evidence="3">
    <location>
        <begin position="964"/>
        <end position="1005"/>
    </location>
</feature>
<dbReference type="CDD" id="cd00200">
    <property type="entry name" value="WD40"/>
    <property type="match status" value="2"/>
</dbReference>
<dbReference type="InterPro" id="IPR027417">
    <property type="entry name" value="P-loop_NTPase"/>
</dbReference>
<dbReference type="PANTHER" id="PTHR19848:SF8">
    <property type="entry name" value="F-BOX AND WD REPEAT DOMAIN CONTAINING 7"/>
    <property type="match status" value="1"/>
</dbReference>
<evidence type="ECO:0000313" key="7">
    <source>
        <dbReference type="Proteomes" id="UP000748756"/>
    </source>
</evidence>